<evidence type="ECO:0000313" key="1">
    <source>
        <dbReference type="EMBL" id="PED83446.1"/>
    </source>
</evidence>
<dbReference type="AlphaFoldDB" id="A0AA91VDU1"/>
<accession>A0AA91VDU1</accession>
<evidence type="ECO:0000313" key="2">
    <source>
        <dbReference type="Proteomes" id="UP000221020"/>
    </source>
</evidence>
<proteinExistence type="predicted"/>
<gene>
    <name evidence="1" type="ORF">CON65_06100</name>
</gene>
<comment type="caution">
    <text evidence="1">The sequence shown here is derived from an EMBL/GenBank/DDBJ whole genome shotgun (WGS) entry which is preliminary data.</text>
</comment>
<protein>
    <submittedName>
        <fullName evidence="1">Uncharacterized protein</fullName>
    </submittedName>
</protein>
<dbReference type="EMBL" id="NVOR01000015">
    <property type="protein sequence ID" value="PED83446.1"/>
    <property type="molecule type" value="Genomic_DNA"/>
</dbReference>
<name>A0AA91VDU1_9BACI</name>
<reference evidence="1 2" key="1">
    <citation type="submission" date="2017-09" db="EMBL/GenBank/DDBJ databases">
        <title>Large-scale bioinformatics analysis of Bacillus genomes uncovers conserved roles of natural products in bacterial physiology.</title>
        <authorList>
            <consortium name="Agbiome Team Llc"/>
            <person name="Bleich R.M."/>
            <person name="Grubbs K.J."/>
            <person name="Santa Maria K.C."/>
            <person name="Allen S.E."/>
            <person name="Farag S."/>
            <person name="Shank E.A."/>
            <person name="Bowers A."/>
        </authorList>
    </citation>
    <scope>NUCLEOTIDE SEQUENCE [LARGE SCALE GENOMIC DNA]</scope>
    <source>
        <strain evidence="1 2">AFS092012</strain>
    </source>
</reference>
<organism evidence="1 2">
    <name type="scientific">Bacillus pseudomycoides</name>
    <dbReference type="NCBI Taxonomy" id="64104"/>
    <lineage>
        <taxon>Bacteria</taxon>
        <taxon>Bacillati</taxon>
        <taxon>Bacillota</taxon>
        <taxon>Bacilli</taxon>
        <taxon>Bacillales</taxon>
        <taxon>Bacillaceae</taxon>
        <taxon>Bacillus</taxon>
        <taxon>Bacillus cereus group</taxon>
    </lineage>
</organism>
<sequence>MRDELLVKARLVRANNQCGLQPTLIKVSLYDTTILSRIGAWLIGNLYDKCIVIIFHLQCKRNLFYTTI</sequence>
<dbReference type="Proteomes" id="UP000221020">
    <property type="component" value="Unassembled WGS sequence"/>
</dbReference>